<dbReference type="HOGENOM" id="CLU_020364_1_0_2"/>
<keyword evidence="5 10" id="KW-0560">Oxidoreductase</keyword>
<dbReference type="GO" id="GO:0033726">
    <property type="term" value="F:aldehyde ferredoxin oxidoreductase activity"/>
    <property type="evidence" value="ECO:0007669"/>
    <property type="project" value="UniProtKB-EC"/>
</dbReference>
<dbReference type="EC" id="1.2.7.5" evidence="10"/>
<gene>
    <name evidence="10" type="ordered locus">Cmaq_0260</name>
</gene>
<dbReference type="Pfam" id="PF01314">
    <property type="entry name" value="AFOR_C"/>
    <property type="match status" value="1"/>
</dbReference>
<reference evidence="10 11" key="1">
    <citation type="submission" date="2007-10" db="EMBL/GenBank/DDBJ databases">
        <title>Complete sequence of Caldivirga maquilingensis IC-167.</title>
        <authorList>
            <consortium name="US DOE Joint Genome Institute"/>
            <person name="Copeland A."/>
            <person name="Lucas S."/>
            <person name="Lapidus A."/>
            <person name="Barry K."/>
            <person name="Glavina del Rio T."/>
            <person name="Dalin E."/>
            <person name="Tice H."/>
            <person name="Pitluck S."/>
            <person name="Saunders E."/>
            <person name="Brettin T."/>
            <person name="Bruce D."/>
            <person name="Detter J.C."/>
            <person name="Han C."/>
            <person name="Schmutz J."/>
            <person name="Larimer F."/>
            <person name="Land M."/>
            <person name="Hauser L."/>
            <person name="Kyrpides N."/>
            <person name="Ivanova N."/>
            <person name="Biddle J.F."/>
            <person name="Zhang Z."/>
            <person name="Fitz-Gibbon S.T."/>
            <person name="Lowe T.M."/>
            <person name="Saltikov C."/>
            <person name="House C.H."/>
            <person name="Richardson P."/>
        </authorList>
    </citation>
    <scope>NUCLEOTIDE SEQUENCE [LARGE SCALE GENOMIC DNA]</scope>
    <source>
        <strain evidence="11">ATCC 700844 / DSM 13496 / JCM 10307 / IC-167</strain>
    </source>
</reference>
<keyword evidence="3" id="KW-0004">4Fe-4S</keyword>
<dbReference type="InterPro" id="IPR013983">
    <property type="entry name" value="Ald_Fedxn_OxRdtase_N"/>
</dbReference>
<evidence type="ECO:0000256" key="8">
    <source>
        <dbReference type="ARBA" id="ARBA00049934"/>
    </source>
</evidence>
<keyword evidence="7" id="KW-0411">Iron-sulfur</keyword>
<accession>A8MAS2</accession>
<keyword evidence="11" id="KW-1185">Reference proteome</keyword>
<protein>
    <submittedName>
        <fullName evidence="10">Aldehyde ferredoxin oxidoreductase</fullName>
        <ecNumber evidence="10">1.2.7.5</ecNumber>
    </submittedName>
</protein>
<keyword evidence="4" id="KW-0479">Metal-binding</keyword>
<feature type="domain" description="Aldehyde ferredoxin oxidoreductase N-terminal" evidence="9">
    <location>
        <begin position="4"/>
        <end position="207"/>
    </location>
</feature>
<dbReference type="OrthoDB" id="30771at2157"/>
<organism evidence="10 11">
    <name type="scientific">Caldivirga maquilingensis (strain ATCC 700844 / DSM 13496 / JCM 10307 / IC-167)</name>
    <dbReference type="NCBI Taxonomy" id="397948"/>
    <lineage>
        <taxon>Archaea</taxon>
        <taxon>Thermoproteota</taxon>
        <taxon>Thermoprotei</taxon>
        <taxon>Thermoproteales</taxon>
        <taxon>Thermoproteaceae</taxon>
        <taxon>Caldivirga</taxon>
    </lineage>
</organism>
<evidence type="ECO:0000256" key="4">
    <source>
        <dbReference type="ARBA" id="ARBA00022723"/>
    </source>
</evidence>
<evidence type="ECO:0000313" key="11">
    <source>
        <dbReference type="Proteomes" id="UP000001137"/>
    </source>
</evidence>
<dbReference type="eggNOG" id="arCOG00706">
    <property type="taxonomic scope" value="Archaea"/>
</dbReference>
<dbReference type="EMBL" id="CP000852">
    <property type="protein sequence ID" value="ABW01108.1"/>
    <property type="molecule type" value="Genomic_DNA"/>
</dbReference>
<evidence type="ECO:0000313" key="10">
    <source>
        <dbReference type="EMBL" id="ABW01108.1"/>
    </source>
</evidence>
<dbReference type="SMART" id="SM00790">
    <property type="entry name" value="AFOR_N"/>
    <property type="match status" value="1"/>
</dbReference>
<dbReference type="InterPro" id="IPR013985">
    <property type="entry name" value="Ald_Fedxn_OxRdtase_dom3"/>
</dbReference>
<evidence type="ECO:0000256" key="1">
    <source>
        <dbReference type="ARBA" id="ARBA00001966"/>
    </source>
</evidence>
<dbReference type="KEGG" id="cma:Cmaq_0260"/>
<dbReference type="GO" id="GO:0009055">
    <property type="term" value="F:electron transfer activity"/>
    <property type="evidence" value="ECO:0007669"/>
    <property type="project" value="InterPro"/>
</dbReference>
<dbReference type="GO" id="GO:0046872">
    <property type="term" value="F:metal ion binding"/>
    <property type="evidence" value="ECO:0007669"/>
    <property type="project" value="UniProtKB-KW"/>
</dbReference>
<dbReference type="GO" id="GO:0051539">
    <property type="term" value="F:4 iron, 4 sulfur cluster binding"/>
    <property type="evidence" value="ECO:0007669"/>
    <property type="project" value="UniProtKB-KW"/>
</dbReference>
<dbReference type="SUPFAM" id="SSF48310">
    <property type="entry name" value="Aldehyde ferredoxin oxidoreductase, C-terminal domains"/>
    <property type="match status" value="1"/>
</dbReference>
<evidence type="ECO:0000259" key="9">
    <source>
        <dbReference type="SMART" id="SM00790"/>
    </source>
</evidence>
<dbReference type="Gene3D" id="1.10.599.10">
    <property type="entry name" value="Aldehyde Ferredoxin Oxidoreductase Protein, subunit A, domain 3"/>
    <property type="match status" value="1"/>
</dbReference>
<keyword evidence="6" id="KW-0408">Iron</keyword>
<dbReference type="InterPro" id="IPR051919">
    <property type="entry name" value="W-dependent_AOR"/>
</dbReference>
<proteinExistence type="inferred from homology"/>
<dbReference type="Gene3D" id="3.60.9.10">
    <property type="entry name" value="Aldehyde ferredoxin oxidoreductase, N-terminal domain"/>
    <property type="match status" value="1"/>
</dbReference>
<dbReference type="STRING" id="397948.Cmaq_0260"/>
<dbReference type="PANTHER" id="PTHR30038:SF9">
    <property type="entry name" value="ALDEHYDE FERREDOXIN OXIDOREDUCTASE"/>
    <property type="match status" value="1"/>
</dbReference>
<comment type="cofactor">
    <cofactor evidence="1">
        <name>[4Fe-4S] cluster</name>
        <dbReference type="ChEBI" id="CHEBI:49883"/>
    </cofactor>
</comment>
<dbReference type="Pfam" id="PF02730">
    <property type="entry name" value="AFOR_N"/>
    <property type="match status" value="1"/>
</dbReference>
<name>A8MAS2_CALMQ</name>
<dbReference type="InterPro" id="IPR001203">
    <property type="entry name" value="OxRdtase_Ald_Fedxn_C"/>
</dbReference>
<dbReference type="AlphaFoldDB" id="A8MAS2"/>
<dbReference type="PANTHER" id="PTHR30038">
    <property type="entry name" value="ALDEHYDE FERREDOXIN OXIDOREDUCTASE"/>
    <property type="match status" value="1"/>
</dbReference>
<dbReference type="InterPro" id="IPR036021">
    <property type="entry name" value="Tungsten_al_ferr_oxy-like_C"/>
</dbReference>
<dbReference type="InterPro" id="IPR013984">
    <property type="entry name" value="Ald_Fedxn_OxRdtase_dom2"/>
</dbReference>
<evidence type="ECO:0000256" key="6">
    <source>
        <dbReference type="ARBA" id="ARBA00023004"/>
    </source>
</evidence>
<evidence type="ECO:0000256" key="3">
    <source>
        <dbReference type="ARBA" id="ARBA00022485"/>
    </source>
</evidence>
<comment type="cofactor">
    <cofactor evidence="8">
        <name>tungstopterin</name>
        <dbReference type="ChEBI" id="CHEBI:30402"/>
    </cofactor>
</comment>
<dbReference type="InterPro" id="IPR036503">
    <property type="entry name" value="Ald_Fedxn_OxRdtase_N_sf"/>
</dbReference>
<evidence type="ECO:0000256" key="7">
    <source>
        <dbReference type="ARBA" id="ARBA00023014"/>
    </source>
</evidence>
<sequence length="593" mass="65621">MHGYAGRIVRFNLSNGSLTIDNVKESWARLFIGGRGLGLRLIMSMGLKLSDVNPYGPENPLIIATGPLGGTRIPLATRAIALFKSPLNNRWNYSTVGETLGAYLKYSGLDALVLTGASSKPVYLIVSDGKVEVRDARELWGLDTVETEKTLKRSFRDSAVLTIGPAGENKVPYAAINHEEWRQFGRTGGGAVMGSKMIKAIVFLPVSKNVDVANAKEYEDLVKNLGKLSVTNPGEQSLRNGGTVRLIDVGNNMGFFPSIYWTKVVMPGWERISWEKVLKPSYLLKNGACLYCPVACHKVVKSSSGGYDLEYETSMALGGLTGVNDPEKLIELGELADRLGFDSISLGNSIAFIMYLGEKGIVKDAPKWGDYEGIRRLIIDTAYRRGLGELAALGTRGIGEKLGVSDLAIHVKGLEPAGYDPRTLKGMILNNAVSERGADHLWSMAYSIDIAGQGGGRFATGSEKVAAVMDFEERSTLYDSMLLCKFGRYIYDWEMMRNVLNAVTGFNYTINELKEAAQRIIVMHRYMNGTTIEQDRLPPRWLKEPVMYEGKSYVVTEEEWMSMIKEYYRLRGYDERGVPKTETLVKLSILNND</sequence>
<dbReference type="Gene3D" id="1.10.569.10">
    <property type="entry name" value="Aldehyde Ferredoxin Oxidoreductase Protein, subunit A, domain 2"/>
    <property type="match status" value="1"/>
</dbReference>
<evidence type="ECO:0000256" key="2">
    <source>
        <dbReference type="ARBA" id="ARBA00011032"/>
    </source>
</evidence>
<comment type="similarity">
    <text evidence="2">Belongs to the AOR/FOR family.</text>
</comment>
<dbReference type="SUPFAM" id="SSF56228">
    <property type="entry name" value="Aldehyde ferredoxin oxidoreductase, N-terminal domain"/>
    <property type="match status" value="1"/>
</dbReference>
<evidence type="ECO:0000256" key="5">
    <source>
        <dbReference type="ARBA" id="ARBA00023002"/>
    </source>
</evidence>
<dbReference type="Proteomes" id="UP000001137">
    <property type="component" value="Chromosome"/>
</dbReference>